<feature type="domain" description="Recombinase" evidence="4">
    <location>
        <begin position="188"/>
        <end position="298"/>
    </location>
</feature>
<dbReference type="Gene3D" id="3.40.50.1390">
    <property type="entry name" value="Resolvase, N-terminal catalytic domain"/>
    <property type="match status" value="1"/>
</dbReference>
<accession>A0A1A7GEK4</accession>
<dbReference type="SMART" id="SM00857">
    <property type="entry name" value="Resolvase"/>
    <property type="match status" value="1"/>
</dbReference>
<protein>
    <recommendedName>
        <fullName evidence="4">Recombinase domain-containing protein</fullName>
    </recommendedName>
</protein>
<dbReference type="SUPFAM" id="SSF53041">
    <property type="entry name" value="Resolvase-like"/>
    <property type="match status" value="1"/>
</dbReference>
<keyword evidence="1" id="KW-0238">DNA-binding</keyword>
<dbReference type="PANTHER" id="PTHR30461">
    <property type="entry name" value="DNA-INVERTASE FROM LAMBDOID PROPHAGE"/>
    <property type="match status" value="1"/>
</dbReference>
<dbReference type="GO" id="GO:0003677">
    <property type="term" value="F:DNA binding"/>
    <property type="evidence" value="ECO:0007669"/>
    <property type="project" value="UniProtKB-KW"/>
</dbReference>
<dbReference type="InterPro" id="IPR025827">
    <property type="entry name" value="Zn_ribbon_recom_dom"/>
</dbReference>
<proteinExistence type="predicted"/>
<organism evidence="5">
    <name type="scientific">biofilter metagenome</name>
    <dbReference type="NCBI Taxonomy" id="1070537"/>
    <lineage>
        <taxon>unclassified sequences</taxon>
        <taxon>metagenomes</taxon>
        <taxon>ecological metagenomes</taxon>
    </lineage>
</organism>
<name>A0A1A7GEK4_9ZZZZ</name>
<dbReference type="AlphaFoldDB" id="A0A1A7GEK4"/>
<keyword evidence="2" id="KW-0233">DNA recombination</keyword>
<keyword evidence="5" id="KW-0614">Plasmid</keyword>
<evidence type="ECO:0000256" key="3">
    <source>
        <dbReference type="SAM" id="Coils"/>
    </source>
</evidence>
<keyword evidence="3" id="KW-0175">Coiled coil</keyword>
<dbReference type="InterPro" id="IPR011109">
    <property type="entry name" value="DNA_bind_recombinase_dom"/>
</dbReference>
<dbReference type="Gene3D" id="3.90.1750.20">
    <property type="entry name" value="Putative Large Serine Recombinase, Chain B, Domain 2"/>
    <property type="match status" value="1"/>
</dbReference>
<dbReference type="InterPro" id="IPR006119">
    <property type="entry name" value="Resolv_N"/>
</dbReference>
<dbReference type="GO" id="GO:0000150">
    <property type="term" value="F:DNA strand exchange activity"/>
    <property type="evidence" value="ECO:0007669"/>
    <property type="project" value="InterPro"/>
</dbReference>
<dbReference type="PANTHER" id="PTHR30461:SF2">
    <property type="entry name" value="SERINE RECOMBINASE PINE-RELATED"/>
    <property type="match status" value="1"/>
</dbReference>
<dbReference type="Pfam" id="PF07508">
    <property type="entry name" value="Recombinase"/>
    <property type="match status" value="1"/>
</dbReference>
<dbReference type="PROSITE" id="PS51737">
    <property type="entry name" value="RECOMBINASE_DNA_BIND"/>
    <property type="match status" value="1"/>
</dbReference>
<sequence length="554" mass="61318">MVVMGKKSSFGLVYSYLRFSDPRQSAGGSTDRQMAYAARWADEHGLKLDTSLSLRDEGLSAYHEQHIKSGALGTFLRAVEDGLVPSGSVLIVEGLDRLSRAEPLQAQAQLAQIVNAGITVVTASDGKEYSRQRLKDNPMDLVYSLLVMIRAHEESDTKSKRVKASIRRLCEKWMDGSYRGRIEQGHDPMWVKREGDGWSIDAERQAAVLRVVALYRAGAGGMKIVQTLDAEGLKIFSRPGKANLTTQIYRIVRMPQLAGHKPVKVDDEEYLLRDYYPPLMPEADWQDLQRLVNSTGRRRVKGDLPHVITGLGITVCGYCGRPMSGQNLATKPRLEDGRIRDGYRRLLCASAAAYGGGCSVPGSTSVAPIERAIMGYCSDLINLQALYGSDRSEGPRKRLREARRHADELRTQLEKLTDAMLASEGEGTPLVFARRARALEEELSAAEQATVRAERELASVSQADLVGADAAWRELAAGVEAQDAETRLKARQLVADTFERIVVYHHGVRPDPDASERDYHIDLLLLAKGGQARMLRVTRDGSWMAGEQFESPPR</sequence>
<geneLocation type="plasmid" evidence="5">
    <name>pMC2</name>
</geneLocation>
<dbReference type="InterPro" id="IPR050639">
    <property type="entry name" value="SSR_resolvase"/>
</dbReference>
<evidence type="ECO:0000256" key="2">
    <source>
        <dbReference type="ARBA" id="ARBA00023172"/>
    </source>
</evidence>
<feature type="coiled-coil region" evidence="3">
    <location>
        <begin position="396"/>
        <end position="463"/>
    </location>
</feature>
<dbReference type="EMBL" id="LT158602">
    <property type="protein sequence ID" value="CVK35542.1"/>
    <property type="molecule type" value="Genomic_DNA"/>
</dbReference>
<evidence type="ECO:0000313" key="5">
    <source>
        <dbReference type="EMBL" id="CVK35542.1"/>
    </source>
</evidence>
<dbReference type="Pfam" id="PF00239">
    <property type="entry name" value="Resolvase"/>
    <property type="match status" value="1"/>
</dbReference>
<dbReference type="InterPro" id="IPR038109">
    <property type="entry name" value="DNA_bind_recomb_sf"/>
</dbReference>
<dbReference type="Pfam" id="PF13408">
    <property type="entry name" value="Zn_ribbon_recom"/>
    <property type="match status" value="1"/>
</dbReference>
<evidence type="ECO:0000256" key="1">
    <source>
        <dbReference type="ARBA" id="ARBA00023125"/>
    </source>
</evidence>
<reference evidence="5" key="1">
    <citation type="journal article" date="2016" name="Sci. Rep.">
        <title>Genomics of high molecular weight plasmids isolated from an on-farm biopurification system.</title>
        <authorList>
            <person name="Martini M.C."/>
            <person name="Wibberg D."/>
            <person name="Lozano M."/>
            <person name="Torres Tejerizo G."/>
            <person name="Albicoro F.J."/>
            <person name="Jaenicke S."/>
            <person name="van Elsas J.D."/>
            <person name="Petroni A."/>
            <person name="Garcillan-Barcia M.P."/>
            <person name="de la Cruz F."/>
            <person name="Schluter A."/>
            <person name="Puhler A."/>
            <person name="Pistorio M."/>
            <person name="Lagares A."/>
            <person name="Del Papa M.F."/>
        </authorList>
    </citation>
    <scope>NUCLEOTIDE SEQUENCE</scope>
    <source>
        <plasmid evidence="5">pMC2</plasmid>
    </source>
</reference>
<dbReference type="InterPro" id="IPR036162">
    <property type="entry name" value="Resolvase-like_N_sf"/>
</dbReference>
<gene>
    <name evidence="5" type="ORF">MCM2015_pMC2_50</name>
</gene>
<evidence type="ECO:0000259" key="4">
    <source>
        <dbReference type="PROSITE" id="PS51737"/>
    </source>
</evidence>
<dbReference type="CDD" id="cd00338">
    <property type="entry name" value="Ser_Recombinase"/>
    <property type="match status" value="1"/>
</dbReference>